<organism evidence="2">
    <name type="scientific">Guillardia theta (strain CCMP2712)</name>
    <name type="common">Cryptophyte</name>
    <dbReference type="NCBI Taxonomy" id="905079"/>
    <lineage>
        <taxon>Eukaryota</taxon>
        <taxon>Cryptophyceae</taxon>
        <taxon>Pyrenomonadales</taxon>
        <taxon>Geminigeraceae</taxon>
        <taxon>Guillardia</taxon>
    </lineage>
</organism>
<dbReference type="Proteomes" id="UP000011087">
    <property type="component" value="Unassembled WGS sequence"/>
</dbReference>
<reference evidence="3" key="3">
    <citation type="submission" date="2016-03" db="UniProtKB">
        <authorList>
            <consortium name="EnsemblProtists"/>
        </authorList>
    </citation>
    <scope>IDENTIFICATION</scope>
</reference>
<dbReference type="GeneID" id="17296599"/>
<dbReference type="PaxDb" id="55529-EKX39794"/>
<feature type="compositionally biased region" description="Basic and acidic residues" evidence="1">
    <location>
        <begin position="48"/>
        <end position="69"/>
    </location>
</feature>
<evidence type="ECO:0000256" key="1">
    <source>
        <dbReference type="SAM" id="MobiDB-lite"/>
    </source>
</evidence>
<reference evidence="4" key="2">
    <citation type="submission" date="2012-11" db="EMBL/GenBank/DDBJ databases">
        <authorList>
            <person name="Kuo A."/>
            <person name="Curtis B.A."/>
            <person name="Tanifuji G."/>
            <person name="Burki F."/>
            <person name="Gruber A."/>
            <person name="Irimia M."/>
            <person name="Maruyama S."/>
            <person name="Arias M.C."/>
            <person name="Ball S.G."/>
            <person name="Gile G.H."/>
            <person name="Hirakawa Y."/>
            <person name="Hopkins J.F."/>
            <person name="Rensing S.A."/>
            <person name="Schmutz J."/>
            <person name="Symeonidi A."/>
            <person name="Elias M."/>
            <person name="Eveleigh R.J."/>
            <person name="Herman E.K."/>
            <person name="Klute M.J."/>
            <person name="Nakayama T."/>
            <person name="Obornik M."/>
            <person name="Reyes-Prieto A."/>
            <person name="Armbrust E.V."/>
            <person name="Aves S.J."/>
            <person name="Beiko R.G."/>
            <person name="Coutinho P."/>
            <person name="Dacks J.B."/>
            <person name="Durnford D.G."/>
            <person name="Fast N.M."/>
            <person name="Green B.R."/>
            <person name="Grisdale C."/>
            <person name="Hempe F."/>
            <person name="Henrissat B."/>
            <person name="Hoppner M.P."/>
            <person name="Ishida K.-I."/>
            <person name="Kim E."/>
            <person name="Koreny L."/>
            <person name="Kroth P.G."/>
            <person name="Liu Y."/>
            <person name="Malik S.-B."/>
            <person name="Maier U.G."/>
            <person name="McRose D."/>
            <person name="Mock T."/>
            <person name="Neilson J.A."/>
            <person name="Onodera N.T."/>
            <person name="Poole A.M."/>
            <person name="Pritham E.J."/>
            <person name="Richards T.A."/>
            <person name="Rocap G."/>
            <person name="Roy S.W."/>
            <person name="Sarai C."/>
            <person name="Schaack S."/>
            <person name="Shirato S."/>
            <person name="Slamovits C.H."/>
            <person name="Spencer D.F."/>
            <person name="Suzuki S."/>
            <person name="Worden A.Z."/>
            <person name="Zauner S."/>
            <person name="Barry K."/>
            <person name="Bell C."/>
            <person name="Bharti A.K."/>
            <person name="Crow J.A."/>
            <person name="Grimwood J."/>
            <person name="Kramer R."/>
            <person name="Lindquist E."/>
            <person name="Lucas S."/>
            <person name="Salamov A."/>
            <person name="McFadden G.I."/>
            <person name="Lane C.E."/>
            <person name="Keeling P.J."/>
            <person name="Gray M.W."/>
            <person name="Grigoriev I.V."/>
            <person name="Archibald J.M."/>
        </authorList>
    </citation>
    <scope>NUCLEOTIDE SEQUENCE</scope>
    <source>
        <strain evidence="4">CCMP2712</strain>
    </source>
</reference>
<dbReference type="EnsemblProtists" id="EKX39794">
    <property type="protein sequence ID" value="EKX39794"/>
    <property type="gene ID" value="GUITHDRAFT_143188"/>
</dbReference>
<dbReference type="EMBL" id="JH993036">
    <property type="protein sequence ID" value="EKX39794.1"/>
    <property type="molecule type" value="Genomic_DNA"/>
</dbReference>
<sequence length="418" mass="47505">MSESGESQDRHDYPWLQSEIQELEQELELELDSEHERELEDALDQEWEWEKNGGGEHLNQHDHDHDHAQQEQQQQRHTLHFQQEEQVNPRKVFNARPPAMEREEMKSQRQLAMEALFSRETSEAQWEVANFLSIRELESAMSTIFRTRSTPGKILEAKSKALLTPLSPLKYSPPPPPPSRLLRVSFGQPSELRVGNENEQKDLAVSVAVYDGQEESTQMTVLTEGCEETLSLNFDRVLTFPVRLRQDHLRIRFSLWDHGKSLLLGGSELLFPRGLPPHAREERLELRKVGEASPQAVGWVTLTLELLQDGQVEQTIFGACCDMLAKHSYEEKFARDLAATVGLSHDQLEMVGAEGWRRETQRTGSIFHLNVQQLPAGHAGLSVQVCETCSLCFSSRWSGGACHGCGHVTRVSTSWGGW</sequence>
<reference evidence="2 4" key="1">
    <citation type="journal article" date="2012" name="Nature">
        <title>Algal genomes reveal evolutionary mosaicism and the fate of nucleomorphs.</title>
        <authorList>
            <consortium name="DOE Joint Genome Institute"/>
            <person name="Curtis B.A."/>
            <person name="Tanifuji G."/>
            <person name="Burki F."/>
            <person name="Gruber A."/>
            <person name="Irimia M."/>
            <person name="Maruyama S."/>
            <person name="Arias M.C."/>
            <person name="Ball S.G."/>
            <person name="Gile G.H."/>
            <person name="Hirakawa Y."/>
            <person name="Hopkins J.F."/>
            <person name="Kuo A."/>
            <person name="Rensing S.A."/>
            <person name="Schmutz J."/>
            <person name="Symeonidi A."/>
            <person name="Elias M."/>
            <person name="Eveleigh R.J."/>
            <person name="Herman E.K."/>
            <person name="Klute M.J."/>
            <person name="Nakayama T."/>
            <person name="Obornik M."/>
            <person name="Reyes-Prieto A."/>
            <person name="Armbrust E.V."/>
            <person name="Aves S.J."/>
            <person name="Beiko R.G."/>
            <person name="Coutinho P."/>
            <person name="Dacks J.B."/>
            <person name="Durnford D.G."/>
            <person name="Fast N.M."/>
            <person name="Green B.R."/>
            <person name="Grisdale C.J."/>
            <person name="Hempel F."/>
            <person name="Henrissat B."/>
            <person name="Hoppner M.P."/>
            <person name="Ishida K."/>
            <person name="Kim E."/>
            <person name="Koreny L."/>
            <person name="Kroth P.G."/>
            <person name="Liu Y."/>
            <person name="Malik S.B."/>
            <person name="Maier U.G."/>
            <person name="McRose D."/>
            <person name="Mock T."/>
            <person name="Neilson J.A."/>
            <person name="Onodera N.T."/>
            <person name="Poole A.M."/>
            <person name="Pritham E.J."/>
            <person name="Richards T.A."/>
            <person name="Rocap G."/>
            <person name="Roy S.W."/>
            <person name="Sarai C."/>
            <person name="Schaack S."/>
            <person name="Shirato S."/>
            <person name="Slamovits C.H."/>
            <person name="Spencer D.F."/>
            <person name="Suzuki S."/>
            <person name="Worden A.Z."/>
            <person name="Zauner S."/>
            <person name="Barry K."/>
            <person name="Bell C."/>
            <person name="Bharti A.K."/>
            <person name="Crow J.A."/>
            <person name="Grimwood J."/>
            <person name="Kramer R."/>
            <person name="Lindquist E."/>
            <person name="Lucas S."/>
            <person name="Salamov A."/>
            <person name="McFadden G.I."/>
            <person name="Lane C.E."/>
            <person name="Keeling P.J."/>
            <person name="Gray M.W."/>
            <person name="Grigoriev I.V."/>
            <person name="Archibald J.M."/>
        </authorList>
    </citation>
    <scope>NUCLEOTIDE SEQUENCE</scope>
    <source>
        <strain evidence="2 4">CCMP2712</strain>
    </source>
</reference>
<feature type="region of interest" description="Disordered" evidence="1">
    <location>
        <begin position="30"/>
        <end position="86"/>
    </location>
</feature>
<gene>
    <name evidence="2" type="ORF">GUITHDRAFT_143188</name>
</gene>
<dbReference type="AlphaFoldDB" id="L1IVA7"/>
<name>L1IVA7_GUITC</name>
<dbReference type="RefSeq" id="XP_005826774.1">
    <property type="nucleotide sequence ID" value="XM_005826717.1"/>
</dbReference>
<dbReference type="KEGG" id="gtt:GUITHDRAFT_143188"/>
<evidence type="ECO:0000313" key="4">
    <source>
        <dbReference type="Proteomes" id="UP000011087"/>
    </source>
</evidence>
<evidence type="ECO:0000313" key="3">
    <source>
        <dbReference type="EnsemblProtists" id="EKX39794"/>
    </source>
</evidence>
<accession>L1IVA7</accession>
<keyword evidence="4" id="KW-1185">Reference proteome</keyword>
<evidence type="ECO:0008006" key="5">
    <source>
        <dbReference type="Google" id="ProtNLM"/>
    </source>
</evidence>
<dbReference type="HOGENOM" id="CLU_657982_0_0_1"/>
<evidence type="ECO:0000313" key="2">
    <source>
        <dbReference type="EMBL" id="EKX39794.1"/>
    </source>
</evidence>
<protein>
    <recommendedName>
        <fullName evidence="5">C2 domain-containing protein</fullName>
    </recommendedName>
</protein>
<proteinExistence type="predicted"/>